<dbReference type="SUPFAM" id="SSF52540">
    <property type="entry name" value="P-loop containing nucleoside triphosphate hydrolases"/>
    <property type="match status" value="1"/>
</dbReference>
<dbReference type="CDD" id="cd00525">
    <property type="entry name" value="AE_Prim_S_like"/>
    <property type="match status" value="1"/>
</dbReference>
<reference evidence="2 3" key="1">
    <citation type="submission" date="2024-06" db="EMBL/GenBank/DDBJ databases">
        <title>Genome of Rhodovulum iodosum, a marine photoferrotroph.</title>
        <authorList>
            <person name="Bianchini G."/>
            <person name="Nikeleit V."/>
            <person name="Kappler A."/>
            <person name="Bryce C."/>
            <person name="Sanchez-Baracaldo P."/>
        </authorList>
    </citation>
    <scope>NUCLEOTIDE SEQUENCE [LARGE SCALE GENOMIC DNA]</scope>
    <source>
        <strain evidence="2 3">UT/N1</strain>
    </source>
</reference>
<sequence length="810" mass="90217">MKRVHPENGMDNKSALKELVGYGGPDYWLYRGTNGYSMREGKITDEMIDAHLSGDTPLGMNIASAERKSRFLIFDIDDHDGKLDPAIIGSRSGAIAGALVAHKIPFFAVRSGGGRGVHLWVVFEREFSSDQIINSGKKILETATTILQTVWPNEAFTVGTKGLFADSDNHQIEIFPKGQKDHYNVALPLSRKSRALRVDGVDENGFAHLVDGDELKIEFAKQQKSGPKSKETGIDYDAAFDAFISRYDVETYDQWGAAALCLIAAFERKDGPRSDWARKRWTEWSKTADAYKRGDEQKWFNTGTSQFSPITFWLYAKESGYTGGTPYNKTESRKLTALSFLDDVRLLRDEVGVGYAQIGDRNFMPIRSTAFKHHVTLGLFNDKGLTPDDTTLNSVVNYADALASQTDREAVWLRFAQAGASRYVFLADDLCQVVEIDAAGWRVVDDPPVVFRRGDCLPMPVPQKGELSELCDFLNVGDEEMPFLLAWMVTAMYFPGQACPIALLDGPAGSGKSSALRTIIETIDPKVGAQAGEPKSEDDLFAAAYNAGTVSGDNFSSIAKISDPLCRLSTGGGIRKRKLYTDFESVSMSAKRPIIIAGIDPTFYAADLSERIVRIRLHRPDEYLNDMQFESMLKEKRARFTGALLDLVVLCINEADQIEYSGSRFATFCRVGEVIARHLGRPDGWFVERMAEKSAEEMADLEHSDSVFEFLTRQIASSGVGDRRWEANSKQLWESMQEQIEVGHLTVARDDVPRSPKGMGSRVERAIPMLKQHGVRVERGPRRTFIFEWDDSSQEAIDAVIEMASQKSAF</sequence>
<keyword evidence="3" id="KW-1185">Reference proteome</keyword>
<dbReference type="EMBL" id="JBEHHI010000002">
    <property type="protein sequence ID" value="MEX5728477.1"/>
    <property type="molecule type" value="Genomic_DNA"/>
</dbReference>
<feature type="domain" description="TOTE conflict system primase" evidence="1">
    <location>
        <begin position="42"/>
        <end position="145"/>
    </location>
</feature>
<dbReference type="Pfam" id="PF22548">
    <property type="entry name" value="AEP-TOTE"/>
    <property type="match status" value="1"/>
</dbReference>
<evidence type="ECO:0000313" key="3">
    <source>
        <dbReference type="Proteomes" id="UP001560019"/>
    </source>
</evidence>
<name>A0ABV3XT26_9RHOB</name>
<dbReference type="Proteomes" id="UP001560019">
    <property type="component" value="Unassembled WGS sequence"/>
</dbReference>
<evidence type="ECO:0000313" key="2">
    <source>
        <dbReference type="EMBL" id="MEX5728477.1"/>
    </source>
</evidence>
<protein>
    <recommendedName>
        <fullName evidence="1">TOTE conflict system primase domain-containing protein</fullName>
    </recommendedName>
</protein>
<accession>A0ABV3XT26</accession>
<dbReference type="RefSeq" id="WP_211336767.1">
    <property type="nucleotide sequence ID" value="NZ_JBEHHI010000002.1"/>
</dbReference>
<evidence type="ECO:0000259" key="1">
    <source>
        <dbReference type="Pfam" id="PF22548"/>
    </source>
</evidence>
<gene>
    <name evidence="2" type="ORF">Ga0609869_001830</name>
</gene>
<dbReference type="InterPro" id="IPR027417">
    <property type="entry name" value="P-loop_NTPase"/>
</dbReference>
<comment type="caution">
    <text evidence="2">The sequence shown here is derived from an EMBL/GenBank/DDBJ whole genome shotgun (WGS) entry which is preliminary data.</text>
</comment>
<dbReference type="InterPro" id="IPR054347">
    <property type="entry name" value="TOTE_primase"/>
</dbReference>
<proteinExistence type="predicted"/>
<organism evidence="2 3">
    <name type="scientific">Rhodovulum iodosum</name>
    <dbReference type="NCBI Taxonomy" id="68291"/>
    <lineage>
        <taxon>Bacteria</taxon>
        <taxon>Pseudomonadati</taxon>
        <taxon>Pseudomonadota</taxon>
        <taxon>Alphaproteobacteria</taxon>
        <taxon>Rhodobacterales</taxon>
        <taxon>Paracoccaceae</taxon>
        <taxon>Rhodovulum</taxon>
    </lineage>
</organism>